<name>A0ACC1ABU0_9ROSI</name>
<reference evidence="2" key="1">
    <citation type="journal article" date="2023" name="G3 (Bethesda)">
        <title>Genome assembly and association tests identify interacting loci associated with vigor, precocity, and sex in interspecific pistachio rootstocks.</title>
        <authorList>
            <person name="Palmer W."/>
            <person name="Jacygrad E."/>
            <person name="Sagayaradj S."/>
            <person name="Cavanaugh K."/>
            <person name="Han R."/>
            <person name="Bertier L."/>
            <person name="Beede B."/>
            <person name="Kafkas S."/>
            <person name="Golino D."/>
            <person name="Preece J."/>
            <person name="Michelmore R."/>
        </authorList>
    </citation>
    <scope>NUCLEOTIDE SEQUENCE [LARGE SCALE GENOMIC DNA]</scope>
</reference>
<sequence>MNILNAIKLKPFIAKPLLNPLRSSLHTRSLYLHREKPINWNTTHTFVLQNPLLSLLENCKSLSQLKQIQAQMTISGLISDGFALSRLIAFTAISESKNIDYCSKILFNTQNPNAFSWNVAIRGCVESEMMGESVIFYKKMLRNGGSRPDNYTYPLLFKACVSLGFKILGLEILGHVLKMGFDVDVYVHNALIHMLVSCGELRLARKVFDKGCVRDLVSWNSLINGYVRSGFSREAIRLFREMELEGVKPDEVTMIGVVSSCAQLEDLTLGKEFHKYIEESGLNLSVPLANALMDMYVKCGKLEAAEAIFDNMMKKTIVSWTTMIVGYAKFGFLDLARKIFYDMPEKDIVPWNAIIGGYVQAKRGKEALALFHEMQASNVKTDEVTMVHCLSACSQLGALDALQVFHEMPERNSLTWTAIIGGLAFHGNANDAISYFSEMIDVGLMPDEITFLGVLSACCHGGLVDEGRRAGLLEEAEQLIRSMPVKADAVVWGALFFSCRMHGNILLGQRAASKLLELDPHDSGIYVLLANMYGDANMWEEAGKVRKMMKERGVEKTPGCSSIEVNGIVYEFIVRDKSHPESEHIYDCLLQLTKQLESIGYDVPAYGDNLFLGFELENQWPAIVPCIK</sequence>
<dbReference type="EMBL" id="CM047907">
    <property type="protein sequence ID" value="KAJ0083715.1"/>
    <property type="molecule type" value="Genomic_DNA"/>
</dbReference>
<proteinExistence type="predicted"/>
<protein>
    <submittedName>
        <fullName evidence="1">Uncharacterized protein</fullName>
    </submittedName>
</protein>
<evidence type="ECO:0000313" key="2">
    <source>
        <dbReference type="Proteomes" id="UP001164250"/>
    </source>
</evidence>
<keyword evidence="2" id="KW-1185">Reference proteome</keyword>
<comment type="caution">
    <text evidence="1">The sequence shown here is derived from an EMBL/GenBank/DDBJ whole genome shotgun (WGS) entry which is preliminary data.</text>
</comment>
<accession>A0ACC1ABU0</accession>
<gene>
    <name evidence="1" type="ORF">Patl1_29724</name>
</gene>
<organism evidence="1 2">
    <name type="scientific">Pistacia atlantica</name>
    <dbReference type="NCBI Taxonomy" id="434234"/>
    <lineage>
        <taxon>Eukaryota</taxon>
        <taxon>Viridiplantae</taxon>
        <taxon>Streptophyta</taxon>
        <taxon>Embryophyta</taxon>
        <taxon>Tracheophyta</taxon>
        <taxon>Spermatophyta</taxon>
        <taxon>Magnoliopsida</taxon>
        <taxon>eudicotyledons</taxon>
        <taxon>Gunneridae</taxon>
        <taxon>Pentapetalae</taxon>
        <taxon>rosids</taxon>
        <taxon>malvids</taxon>
        <taxon>Sapindales</taxon>
        <taxon>Anacardiaceae</taxon>
        <taxon>Pistacia</taxon>
    </lineage>
</organism>
<dbReference type="Proteomes" id="UP001164250">
    <property type="component" value="Chromosome 11"/>
</dbReference>
<evidence type="ECO:0000313" key="1">
    <source>
        <dbReference type="EMBL" id="KAJ0083715.1"/>
    </source>
</evidence>